<comment type="caution">
    <text evidence="1">The sequence shown here is derived from an EMBL/GenBank/DDBJ whole genome shotgun (WGS) entry which is preliminary data.</text>
</comment>
<sequence length="161" mass="18672">MQLVDNDEFLKQLTALFESTKEHGSIWLTHKRLTHDGEDADMGASDETTEYPCLIRVTNGKDVKLSTRIISSQLDKFLYAYGTLLKISMTTLRKRDKKREKQRAEQQASRKKRLTDPIPIEGPKRGNGRRKRQRRTKAALKQEEARRLAEEREATKTKTKS</sequence>
<evidence type="ECO:0000313" key="2">
    <source>
        <dbReference type="Proteomes" id="UP000814140"/>
    </source>
</evidence>
<accession>A0ACB8TDS1</accession>
<reference evidence="1" key="2">
    <citation type="journal article" date="2022" name="New Phytol.">
        <title>Evolutionary transition to the ectomycorrhizal habit in the genomes of a hyperdiverse lineage of mushroom-forming fungi.</title>
        <authorList>
            <person name="Looney B."/>
            <person name="Miyauchi S."/>
            <person name="Morin E."/>
            <person name="Drula E."/>
            <person name="Courty P.E."/>
            <person name="Kohler A."/>
            <person name="Kuo A."/>
            <person name="LaButti K."/>
            <person name="Pangilinan J."/>
            <person name="Lipzen A."/>
            <person name="Riley R."/>
            <person name="Andreopoulos W."/>
            <person name="He G."/>
            <person name="Johnson J."/>
            <person name="Nolan M."/>
            <person name="Tritt A."/>
            <person name="Barry K.W."/>
            <person name="Grigoriev I.V."/>
            <person name="Nagy L.G."/>
            <person name="Hibbett D."/>
            <person name="Henrissat B."/>
            <person name="Matheny P.B."/>
            <person name="Labbe J."/>
            <person name="Martin F.M."/>
        </authorList>
    </citation>
    <scope>NUCLEOTIDE SEQUENCE</scope>
    <source>
        <strain evidence="1">HHB10654</strain>
    </source>
</reference>
<dbReference type="EMBL" id="MU277192">
    <property type="protein sequence ID" value="KAI0066545.1"/>
    <property type="molecule type" value="Genomic_DNA"/>
</dbReference>
<keyword evidence="2" id="KW-1185">Reference proteome</keyword>
<protein>
    <submittedName>
        <fullName evidence="1">Signal recognition particle, SRP9/SRP14 subunit</fullName>
    </submittedName>
</protein>
<organism evidence="1 2">
    <name type="scientific">Artomyces pyxidatus</name>
    <dbReference type="NCBI Taxonomy" id="48021"/>
    <lineage>
        <taxon>Eukaryota</taxon>
        <taxon>Fungi</taxon>
        <taxon>Dikarya</taxon>
        <taxon>Basidiomycota</taxon>
        <taxon>Agaricomycotina</taxon>
        <taxon>Agaricomycetes</taxon>
        <taxon>Russulales</taxon>
        <taxon>Auriscalpiaceae</taxon>
        <taxon>Artomyces</taxon>
    </lineage>
</organism>
<dbReference type="Proteomes" id="UP000814140">
    <property type="component" value="Unassembled WGS sequence"/>
</dbReference>
<name>A0ACB8TDS1_9AGAM</name>
<proteinExistence type="predicted"/>
<gene>
    <name evidence="1" type="ORF">BV25DRAFT_1878553</name>
</gene>
<evidence type="ECO:0000313" key="1">
    <source>
        <dbReference type="EMBL" id="KAI0066545.1"/>
    </source>
</evidence>
<reference evidence="1" key="1">
    <citation type="submission" date="2021-03" db="EMBL/GenBank/DDBJ databases">
        <authorList>
            <consortium name="DOE Joint Genome Institute"/>
            <person name="Ahrendt S."/>
            <person name="Looney B.P."/>
            <person name="Miyauchi S."/>
            <person name="Morin E."/>
            <person name="Drula E."/>
            <person name="Courty P.E."/>
            <person name="Chicoki N."/>
            <person name="Fauchery L."/>
            <person name="Kohler A."/>
            <person name="Kuo A."/>
            <person name="Labutti K."/>
            <person name="Pangilinan J."/>
            <person name="Lipzen A."/>
            <person name="Riley R."/>
            <person name="Andreopoulos W."/>
            <person name="He G."/>
            <person name="Johnson J."/>
            <person name="Barry K.W."/>
            <person name="Grigoriev I.V."/>
            <person name="Nagy L."/>
            <person name="Hibbett D."/>
            <person name="Henrissat B."/>
            <person name="Matheny P.B."/>
            <person name="Labbe J."/>
            <person name="Martin F."/>
        </authorList>
    </citation>
    <scope>NUCLEOTIDE SEQUENCE</scope>
    <source>
        <strain evidence="1">HHB10654</strain>
    </source>
</reference>